<evidence type="ECO:0000313" key="3">
    <source>
        <dbReference type="Proteomes" id="UP000886785"/>
    </source>
</evidence>
<dbReference type="GO" id="GO:0019365">
    <property type="term" value="P:pyridine nucleotide salvage"/>
    <property type="evidence" value="ECO:0007669"/>
    <property type="project" value="InterPro"/>
</dbReference>
<reference evidence="2" key="1">
    <citation type="submission" date="2020-10" db="EMBL/GenBank/DDBJ databases">
        <authorList>
            <person name="Gilroy R."/>
        </authorList>
    </citation>
    <scope>NUCLEOTIDE SEQUENCE</scope>
    <source>
        <strain evidence="2">ChiSjej1B19-7085</strain>
    </source>
</reference>
<evidence type="ECO:0000259" key="1">
    <source>
        <dbReference type="Pfam" id="PF00857"/>
    </source>
</evidence>
<keyword evidence="2" id="KW-0378">Hydrolase</keyword>
<dbReference type="InterPro" id="IPR000868">
    <property type="entry name" value="Isochorismatase-like_dom"/>
</dbReference>
<dbReference type="CDD" id="cd00431">
    <property type="entry name" value="cysteine_hydrolases"/>
    <property type="match status" value="1"/>
</dbReference>
<dbReference type="GO" id="GO:0008936">
    <property type="term" value="F:nicotinamidase activity"/>
    <property type="evidence" value="ECO:0007669"/>
    <property type="project" value="InterPro"/>
</dbReference>
<dbReference type="AlphaFoldDB" id="A0A9D1J1H6"/>
<sequence length="224" mass="24397">MLLDGKENLMRTGTTDLSDLYDTLSGLERLRLSDFDPSRTALVIVDMINGFVKEGPLASPNALSIQDGIERLLRACTERGIPCIFFADTHTAESPEFGAYPVHCLAGDPQSLPTSELANAGGFTLIAKNSTNGFLEPAFAAWLAEHPAISDFLVVGCCTDICVQQFALTLKTDFNRRNRTSRVIVPMALSSTYDAPGHRSAFIDAVSFYNMHTNGVEVTPDIEF</sequence>
<reference evidence="2" key="2">
    <citation type="journal article" date="2021" name="PeerJ">
        <title>Extensive microbial diversity within the chicken gut microbiome revealed by metagenomics and culture.</title>
        <authorList>
            <person name="Gilroy R."/>
            <person name="Ravi A."/>
            <person name="Getino M."/>
            <person name="Pursley I."/>
            <person name="Horton D.L."/>
            <person name="Alikhan N.F."/>
            <person name="Baker D."/>
            <person name="Gharbi K."/>
            <person name="Hall N."/>
            <person name="Watson M."/>
            <person name="Adriaenssens E.M."/>
            <person name="Foster-Nyarko E."/>
            <person name="Jarju S."/>
            <person name="Secka A."/>
            <person name="Antonio M."/>
            <person name="Oren A."/>
            <person name="Chaudhuri R.R."/>
            <person name="La Ragione R."/>
            <person name="Hildebrand F."/>
            <person name="Pallen M.J."/>
        </authorList>
    </citation>
    <scope>NUCLEOTIDE SEQUENCE</scope>
    <source>
        <strain evidence="2">ChiSjej1B19-7085</strain>
    </source>
</reference>
<dbReference type="SUPFAM" id="SSF52499">
    <property type="entry name" value="Isochorismatase-like hydrolases"/>
    <property type="match status" value="1"/>
</dbReference>
<dbReference type="Gene3D" id="3.40.50.850">
    <property type="entry name" value="Isochorismatase-like"/>
    <property type="match status" value="1"/>
</dbReference>
<name>A0A9D1J1H6_9FIRM</name>
<dbReference type="InterPro" id="IPR036380">
    <property type="entry name" value="Isochorismatase-like_sf"/>
</dbReference>
<proteinExistence type="predicted"/>
<dbReference type="Proteomes" id="UP000886785">
    <property type="component" value="Unassembled WGS sequence"/>
</dbReference>
<organism evidence="2 3">
    <name type="scientific">Candidatus Gallacutalibacter pullicola</name>
    <dbReference type="NCBI Taxonomy" id="2840830"/>
    <lineage>
        <taxon>Bacteria</taxon>
        <taxon>Bacillati</taxon>
        <taxon>Bacillota</taxon>
        <taxon>Clostridia</taxon>
        <taxon>Eubacteriales</taxon>
        <taxon>Candidatus Gallacutalibacter</taxon>
    </lineage>
</organism>
<dbReference type="InterPro" id="IPR044717">
    <property type="entry name" value="NIC1"/>
</dbReference>
<comment type="caution">
    <text evidence="2">The sequence shown here is derived from an EMBL/GenBank/DDBJ whole genome shotgun (WGS) entry which is preliminary data.</text>
</comment>
<evidence type="ECO:0000313" key="2">
    <source>
        <dbReference type="EMBL" id="HIR57606.1"/>
    </source>
</evidence>
<dbReference type="EMBL" id="DVHF01000088">
    <property type="protein sequence ID" value="HIR57606.1"/>
    <property type="molecule type" value="Genomic_DNA"/>
</dbReference>
<gene>
    <name evidence="2" type="ORF">IAA54_08035</name>
</gene>
<dbReference type="PANTHER" id="PTHR47297">
    <property type="match status" value="1"/>
</dbReference>
<protein>
    <submittedName>
        <fullName evidence="2">Cysteine hydrolase</fullName>
    </submittedName>
</protein>
<feature type="domain" description="Isochorismatase-like" evidence="1">
    <location>
        <begin position="40"/>
        <end position="170"/>
    </location>
</feature>
<accession>A0A9D1J1H6</accession>
<dbReference type="Pfam" id="PF00857">
    <property type="entry name" value="Isochorismatase"/>
    <property type="match status" value="1"/>
</dbReference>
<dbReference type="PANTHER" id="PTHR47297:SF2">
    <property type="entry name" value="OS02G0606800 PROTEIN"/>
    <property type="match status" value="1"/>
</dbReference>